<proteinExistence type="predicted"/>
<sequence>MGNDSLRLRSSCEDVGISPLNAQYQSPLPGSFFLSFCKENESHAKLFKQNVQRTYNARFKHFNLFTVRIRTQSMPHTCQDFLVRRDPKPLALTCLLGEPSKDYAWLLTNR</sequence>
<organism evidence="1">
    <name type="scientific">Daphnia magna</name>
    <dbReference type="NCBI Taxonomy" id="35525"/>
    <lineage>
        <taxon>Eukaryota</taxon>
        <taxon>Metazoa</taxon>
        <taxon>Ecdysozoa</taxon>
        <taxon>Arthropoda</taxon>
        <taxon>Crustacea</taxon>
        <taxon>Branchiopoda</taxon>
        <taxon>Diplostraca</taxon>
        <taxon>Cladocera</taxon>
        <taxon>Anomopoda</taxon>
        <taxon>Daphniidae</taxon>
        <taxon>Daphnia</taxon>
    </lineage>
</organism>
<accession>A0A0P6BGW3</accession>
<reference evidence="1" key="1">
    <citation type="submission" date="2015-10" db="EMBL/GenBank/DDBJ databases">
        <title>EvidentialGene: Evidence-directed Construction of Complete mRNA Transcriptomes without Genomes.</title>
        <authorList>
            <person name="Gilbert D.G."/>
        </authorList>
    </citation>
    <scope>NUCLEOTIDE SEQUENCE</scope>
</reference>
<name>A0A0P6BGW3_9CRUS</name>
<evidence type="ECO:0000313" key="1">
    <source>
        <dbReference type="EMBL" id="JAN88949.1"/>
    </source>
</evidence>
<dbReference type="AlphaFoldDB" id="A0A0P6BGW3"/>
<dbReference type="EMBL" id="GDIQ01005788">
    <property type="protein sequence ID" value="JAN88949.1"/>
    <property type="molecule type" value="Transcribed_RNA"/>
</dbReference>
<protein>
    <submittedName>
        <fullName evidence="1">Uncharacterized protein</fullName>
    </submittedName>
</protein>